<accession>A0A9N9TXJ6</accession>
<sequence>MRLFILAFIATISAKTPGGFTIDGEALEGVREIGEDVENFVVDVAKEALKLGVFNVDYQQEPEENSSSNTISKSDEYTRKKRDTPANCRPDRLEQQQIEEIQREVAQLNQLLGIVNDQQDVLSMLDRNGGIPAGTDPAVLLKVLEHINNNLDEGGADAALPTYKKLENLKYDLQEISARLNRTKAVFEQQKVQEAALQVELAQQKRQTARLNKLIDKIVKKDEDGIVGAPKSEPNGTQPRTSSLSDLLDESDKPKTRDLKSDLAEFLTKLDQKDNNKDTPSDQGKPTSRGFTEDDVVFLKKLIEQNKLSDKPEGKANNDIEEELKRLEVAINKLKPSPGLNVVDIPSGKEDYKGSGVTLTTDQIVDLRRKLDEIINMQAKKDIKNILSIGESTHVSDDRKGLYPFGNPFWYPQNIPPVTPPLDYSYLPSMYNPFYPPFMYPPVNPNKGYYQPSYESFETPPYAEPPALEEETKGQDPRETPAERNAEEGPIDRGAAVSDIKEQIADLTKVIESMKNEAKLGTFGYNPILNVLEKEVSDLKGIINKLTEGNEPNQVAQNPPRIRRSLEIKPQPAKIDDVAEEMRKYLEPVQTKIPEETKQTKQTAQYDEVVKKINALKTRLGLPPIARAGDSYKPPGNYNQGYGTNNNLIPKPLVPITPVIPQQNDLLSDIIVKALDKIIAIMPKIFAKLFGDSLEGLVDTVTYDKTYYYNNNDNNNYGVSYDNNNNNNLLAVFYKMGAFGYVPLIVLKLLGACSTFLRILKSNPFYRNFLVPGLVLLMVSGAVVFLIWWLKIDEDGSMMTTRQIETSDTRLNLDRYNRYRFLYPGTDYYYRNYGNYYYPGNFYPYHSKSKDADGGKVLDDVKPGGYFRSYFETDSRKKVD</sequence>
<dbReference type="EMBL" id="OU900100">
    <property type="protein sequence ID" value="CAG9864239.1"/>
    <property type="molecule type" value="Genomic_DNA"/>
</dbReference>
<dbReference type="OrthoDB" id="6742052at2759"/>
<dbReference type="AlphaFoldDB" id="A0A9N9TXJ6"/>
<feature type="compositionally biased region" description="Basic and acidic residues" evidence="2">
    <location>
        <begin position="470"/>
        <end position="491"/>
    </location>
</feature>
<evidence type="ECO:0000256" key="2">
    <source>
        <dbReference type="SAM" id="MobiDB-lite"/>
    </source>
</evidence>
<keyword evidence="3" id="KW-0812">Transmembrane</keyword>
<feature type="compositionally biased region" description="Polar residues" evidence="2">
    <location>
        <begin position="281"/>
        <end position="290"/>
    </location>
</feature>
<organism evidence="4 5">
    <name type="scientific">Phyllotreta striolata</name>
    <name type="common">Striped flea beetle</name>
    <name type="synonym">Crioceris striolata</name>
    <dbReference type="NCBI Taxonomy" id="444603"/>
    <lineage>
        <taxon>Eukaryota</taxon>
        <taxon>Metazoa</taxon>
        <taxon>Ecdysozoa</taxon>
        <taxon>Arthropoda</taxon>
        <taxon>Hexapoda</taxon>
        <taxon>Insecta</taxon>
        <taxon>Pterygota</taxon>
        <taxon>Neoptera</taxon>
        <taxon>Endopterygota</taxon>
        <taxon>Coleoptera</taxon>
        <taxon>Polyphaga</taxon>
        <taxon>Cucujiformia</taxon>
        <taxon>Chrysomeloidea</taxon>
        <taxon>Chrysomelidae</taxon>
        <taxon>Galerucinae</taxon>
        <taxon>Alticini</taxon>
        <taxon>Phyllotreta</taxon>
    </lineage>
</organism>
<feature type="region of interest" description="Disordered" evidence="2">
    <location>
        <begin position="451"/>
        <end position="496"/>
    </location>
</feature>
<proteinExistence type="predicted"/>
<evidence type="ECO:0000313" key="4">
    <source>
        <dbReference type="EMBL" id="CAG9864239.1"/>
    </source>
</evidence>
<evidence type="ECO:0000256" key="3">
    <source>
        <dbReference type="SAM" id="Phobius"/>
    </source>
</evidence>
<gene>
    <name evidence="4" type="ORF">PHYEVI_LOCUS10496</name>
</gene>
<reference evidence="4" key="1">
    <citation type="submission" date="2022-01" db="EMBL/GenBank/DDBJ databases">
        <authorList>
            <person name="King R."/>
        </authorList>
    </citation>
    <scope>NUCLEOTIDE SEQUENCE</scope>
</reference>
<evidence type="ECO:0000256" key="1">
    <source>
        <dbReference type="SAM" id="Coils"/>
    </source>
</evidence>
<feature type="coiled-coil region" evidence="1">
    <location>
        <begin position="497"/>
        <end position="549"/>
    </location>
</feature>
<keyword evidence="3" id="KW-0472">Membrane</keyword>
<feature type="transmembrane region" description="Helical" evidence="3">
    <location>
        <begin position="732"/>
        <end position="757"/>
    </location>
</feature>
<feature type="compositionally biased region" description="Basic and acidic residues" evidence="2">
    <location>
        <begin position="250"/>
        <end position="280"/>
    </location>
</feature>
<feature type="transmembrane region" description="Helical" evidence="3">
    <location>
        <begin position="769"/>
        <end position="790"/>
    </location>
</feature>
<keyword evidence="5" id="KW-1185">Reference proteome</keyword>
<keyword evidence="3" id="KW-1133">Transmembrane helix</keyword>
<dbReference type="Proteomes" id="UP001153712">
    <property type="component" value="Chromosome 7"/>
</dbReference>
<feature type="region of interest" description="Disordered" evidence="2">
    <location>
        <begin position="60"/>
        <end position="92"/>
    </location>
</feature>
<feature type="region of interest" description="Disordered" evidence="2">
    <location>
        <begin position="225"/>
        <end position="290"/>
    </location>
</feature>
<feature type="coiled-coil region" evidence="1">
    <location>
        <begin position="166"/>
        <end position="212"/>
    </location>
</feature>
<evidence type="ECO:0000313" key="5">
    <source>
        <dbReference type="Proteomes" id="UP001153712"/>
    </source>
</evidence>
<name>A0A9N9TXJ6_PHYSR</name>
<protein>
    <submittedName>
        <fullName evidence="4">Uncharacterized protein</fullName>
    </submittedName>
</protein>
<keyword evidence="1" id="KW-0175">Coiled coil</keyword>